<proteinExistence type="predicted"/>
<dbReference type="EMBL" id="LCFP01000007">
    <property type="protein sequence ID" value="KKS97569.1"/>
    <property type="molecule type" value="Genomic_DNA"/>
</dbReference>
<feature type="region of interest" description="Disordered" evidence="1">
    <location>
        <begin position="77"/>
        <end position="96"/>
    </location>
</feature>
<dbReference type="AlphaFoldDB" id="A0A0G1DIP8"/>
<name>A0A0G1DIP8_9BACT</name>
<gene>
    <name evidence="2" type="ORF">UV73_C0007G0012</name>
</gene>
<dbReference type="Proteomes" id="UP000034894">
    <property type="component" value="Unassembled WGS sequence"/>
</dbReference>
<accession>A0A0G1DIP8</accession>
<sequence length="722" mass="77106">MAELPCDTNYYSVGVKDCGIQSTCCEQKCSSLSSETVCKSKNLGFACATDKNCNITGSNDTSGNPICNCTAPSTGPGDPGGPGGPGDPGDPGYPGGGTSCSAESNNNCKNHDEGTSCGTGGTCVADGEGSDGLPICVCQGKDPGDPGVPAPSATPVSALGPDRPNLCQGISIDKATIGPGESFTVTSFSKTPINRFWYQFYNMDNLFGPGNPKSVCVAEGGDVTGIVGNCPTGTHHLIFEDPDWAGMRTTGSRTISYEEIFGKLDARNGNLPVQKIQINAYFFQSPGGQLSVAEIGCVGHVSSSVTDDVPTPEPDITITPTPASEKLFCQTDFDCGCALDKETGKCTVENKEFLAGQCEDPDFCSGIGGNCSTKCIENECQLVCSDAEKFACENQGFKWEVFPNGCVDSCELAGDPKINCTQALTSGCDCGPNACWNGTTCVGNPNDPLEWYAPDGLKCTDKNFIKLYNDSLCLSPVGYLSGDTLSDREEETGCNEDGTGFCYKAGGVIVNEAITPKYLIRSGSEDCTPITDRDDIPATIFDRLFTCSFTSEPKGRITGEVSVSFEGAKPFRNIIVYLHDISAENYLTFHEQKAEDVKNNSKFRFNFSPLFYDKTYELYVKAYDRQGTAIDYIGVINEGSCGSYSCQSMPDGVINFKLVFPDPLVDASPAQINQRFNDMINRWINNQADPLEISRFIHRITRVPGLQKATCDPKIPGGCDLP</sequence>
<protein>
    <submittedName>
        <fullName evidence="2">Uncharacterized protein</fullName>
    </submittedName>
</protein>
<evidence type="ECO:0000256" key="1">
    <source>
        <dbReference type="SAM" id="MobiDB-lite"/>
    </source>
</evidence>
<comment type="caution">
    <text evidence="2">The sequence shown here is derived from an EMBL/GenBank/DDBJ whole genome shotgun (WGS) entry which is preliminary data.</text>
</comment>
<evidence type="ECO:0000313" key="3">
    <source>
        <dbReference type="Proteomes" id="UP000034894"/>
    </source>
</evidence>
<evidence type="ECO:0000313" key="2">
    <source>
        <dbReference type="EMBL" id="KKS97569.1"/>
    </source>
</evidence>
<organism evidence="2 3">
    <name type="scientific">Candidatus Gottesmanbacteria bacterium GW2011_GWA2_43_14</name>
    <dbReference type="NCBI Taxonomy" id="1618443"/>
    <lineage>
        <taxon>Bacteria</taxon>
        <taxon>Candidatus Gottesmaniibacteriota</taxon>
    </lineage>
</organism>
<reference evidence="2 3" key="1">
    <citation type="journal article" date="2015" name="Nature">
        <title>rRNA introns, odd ribosomes, and small enigmatic genomes across a large radiation of phyla.</title>
        <authorList>
            <person name="Brown C.T."/>
            <person name="Hug L.A."/>
            <person name="Thomas B.C."/>
            <person name="Sharon I."/>
            <person name="Castelle C.J."/>
            <person name="Singh A."/>
            <person name="Wilkins M.J."/>
            <person name="Williams K.H."/>
            <person name="Banfield J.F."/>
        </authorList>
    </citation>
    <scope>NUCLEOTIDE SEQUENCE [LARGE SCALE GENOMIC DNA]</scope>
</reference>
<dbReference type="STRING" id="1618443.UV73_C0007G0012"/>